<comment type="pathway">
    <text evidence="3">Phospholipid metabolism; CDP-diacylglycerol biosynthesis; CDP-diacylglycerol from sn-glycerol 3-phosphate: step 3/3.</text>
</comment>
<evidence type="ECO:0000256" key="10">
    <source>
        <dbReference type="ARBA" id="ARBA00022679"/>
    </source>
</evidence>
<keyword evidence="9" id="KW-0444">Lipid biosynthesis</keyword>
<feature type="transmembrane region" description="Helical" evidence="24">
    <location>
        <begin position="130"/>
        <end position="149"/>
    </location>
</feature>
<evidence type="ECO:0000256" key="23">
    <source>
        <dbReference type="ARBA" id="ARBA00033406"/>
    </source>
</evidence>
<dbReference type="EC" id="2.7.7.41" evidence="6"/>
<dbReference type="GO" id="GO:0005886">
    <property type="term" value="C:plasma membrane"/>
    <property type="evidence" value="ECO:0007669"/>
    <property type="project" value="UniProtKB-SubCell"/>
</dbReference>
<evidence type="ECO:0000256" key="7">
    <source>
        <dbReference type="ARBA" id="ARBA00019373"/>
    </source>
</evidence>
<comment type="catalytic activity">
    <reaction evidence="1">
        <text>a 1,2-diacyl-sn-glycero-3-phosphate + CTP + H(+) = a CDP-1,2-diacyl-sn-glycerol + diphosphate</text>
        <dbReference type="Rhea" id="RHEA:16229"/>
        <dbReference type="ChEBI" id="CHEBI:15378"/>
        <dbReference type="ChEBI" id="CHEBI:33019"/>
        <dbReference type="ChEBI" id="CHEBI:37563"/>
        <dbReference type="ChEBI" id="CHEBI:58332"/>
        <dbReference type="ChEBI" id="CHEBI:58608"/>
        <dbReference type="EC" id="2.7.7.41"/>
    </reaction>
</comment>
<evidence type="ECO:0000256" key="12">
    <source>
        <dbReference type="ARBA" id="ARBA00022695"/>
    </source>
</evidence>
<evidence type="ECO:0000256" key="4">
    <source>
        <dbReference type="ARBA" id="ARBA00005189"/>
    </source>
</evidence>
<evidence type="ECO:0000256" key="24">
    <source>
        <dbReference type="SAM" id="Phobius"/>
    </source>
</evidence>
<accession>A0A2U3QK44</accession>
<evidence type="ECO:0000256" key="17">
    <source>
        <dbReference type="ARBA" id="ARBA00023264"/>
    </source>
</evidence>
<evidence type="ECO:0000256" key="5">
    <source>
        <dbReference type="ARBA" id="ARBA00010185"/>
    </source>
</evidence>
<evidence type="ECO:0000313" key="25">
    <source>
        <dbReference type="EMBL" id="SPQ01752.1"/>
    </source>
</evidence>
<reference evidence="26" key="1">
    <citation type="submission" date="2018-03" db="EMBL/GenBank/DDBJ databases">
        <authorList>
            <person name="Zecchin S."/>
        </authorList>
    </citation>
    <scope>NUCLEOTIDE SEQUENCE [LARGE SCALE GENOMIC DNA]</scope>
</reference>
<evidence type="ECO:0000256" key="15">
    <source>
        <dbReference type="ARBA" id="ARBA00023136"/>
    </source>
</evidence>
<keyword evidence="10 25" id="KW-0808">Transferase</keyword>
<keyword evidence="12 25" id="KW-0548">Nucleotidyltransferase</keyword>
<evidence type="ECO:0000313" key="26">
    <source>
        <dbReference type="Proteomes" id="UP000245125"/>
    </source>
</evidence>
<organism evidence="25 26">
    <name type="scientific">Candidatus Sulfobium mesophilum</name>
    <dbReference type="NCBI Taxonomy" id="2016548"/>
    <lineage>
        <taxon>Bacteria</taxon>
        <taxon>Pseudomonadati</taxon>
        <taxon>Nitrospirota</taxon>
        <taxon>Nitrospiria</taxon>
        <taxon>Nitrospirales</taxon>
        <taxon>Nitrospiraceae</taxon>
        <taxon>Candidatus Sulfobium</taxon>
    </lineage>
</organism>
<evidence type="ECO:0000256" key="8">
    <source>
        <dbReference type="ARBA" id="ARBA00022475"/>
    </source>
</evidence>
<evidence type="ECO:0000256" key="2">
    <source>
        <dbReference type="ARBA" id="ARBA00004651"/>
    </source>
</evidence>
<dbReference type="OrthoDB" id="9799199at2"/>
<dbReference type="Pfam" id="PF01148">
    <property type="entry name" value="CTP_transf_1"/>
    <property type="match status" value="1"/>
</dbReference>
<evidence type="ECO:0000256" key="21">
    <source>
        <dbReference type="ARBA" id="ARBA00032396"/>
    </source>
</evidence>
<dbReference type="EMBL" id="OUUY01000119">
    <property type="protein sequence ID" value="SPQ01752.1"/>
    <property type="molecule type" value="Genomic_DNA"/>
</dbReference>
<feature type="transmembrane region" description="Helical" evidence="24">
    <location>
        <begin position="75"/>
        <end position="92"/>
    </location>
</feature>
<keyword evidence="8" id="KW-1003">Cell membrane</keyword>
<evidence type="ECO:0000256" key="13">
    <source>
        <dbReference type="ARBA" id="ARBA00022989"/>
    </source>
</evidence>
<evidence type="ECO:0000256" key="16">
    <source>
        <dbReference type="ARBA" id="ARBA00023209"/>
    </source>
</evidence>
<evidence type="ECO:0000256" key="11">
    <source>
        <dbReference type="ARBA" id="ARBA00022692"/>
    </source>
</evidence>
<feature type="transmembrane region" description="Helical" evidence="24">
    <location>
        <begin position="5"/>
        <end position="22"/>
    </location>
</feature>
<feature type="transmembrane region" description="Helical" evidence="24">
    <location>
        <begin position="52"/>
        <end position="69"/>
    </location>
</feature>
<keyword evidence="11 24" id="KW-0812">Transmembrane</keyword>
<evidence type="ECO:0000256" key="14">
    <source>
        <dbReference type="ARBA" id="ARBA00023098"/>
    </source>
</evidence>
<keyword evidence="17" id="KW-1208">Phospholipid metabolism</keyword>
<name>A0A2U3QK44_9BACT</name>
<evidence type="ECO:0000256" key="20">
    <source>
        <dbReference type="ARBA" id="ARBA00032253"/>
    </source>
</evidence>
<evidence type="ECO:0000256" key="18">
    <source>
        <dbReference type="ARBA" id="ARBA00029893"/>
    </source>
</evidence>
<keyword evidence="14" id="KW-0443">Lipid metabolism</keyword>
<evidence type="ECO:0000256" key="19">
    <source>
        <dbReference type="ARBA" id="ARBA00031825"/>
    </source>
</evidence>
<sequence>MHRKRLIVAFILVPLFYLYIMYLPVEYLLFLLILVSSMALIEFYSMLNLRPALSYAGVACGAAMLVVFFSARHYFTETLLFCAMIIMGLRLFMKRDPAYSLSEVAGVVLGLLYIPGLLSFQLSLAKAGPLWIVLLYVSVWMSDSSAYYVGKGFGKKKLYPQVSPNKTVAGALGSVIGGGAGALLVRFILMKHVSPYHAVMLGTLTGATGIIGDLVESMFKRDSGVKDSGNILPGHGGILDKLDSVTFAGPVFYWLCSGLGLIN</sequence>
<keyword evidence="15 24" id="KW-0472">Membrane</keyword>
<dbReference type="Proteomes" id="UP000245125">
    <property type="component" value="Unassembled WGS sequence"/>
</dbReference>
<feature type="transmembrane region" description="Helical" evidence="24">
    <location>
        <begin position="28"/>
        <end position="45"/>
    </location>
</feature>
<evidence type="ECO:0000256" key="22">
    <source>
        <dbReference type="ARBA" id="ARBA00032743"/>
    </source>
</evidence>
<dbReference type="PANTHER" id="PTHR46382">
    <property type="entry name" value="PHOSPHATIDATE CYTIDYLYLTRANSFERASE"/>
    <property type="match status" value="1"/>
</dbReference>
<comment type="pathway">
    <text evidence="4">Lipid metabolism.</text>
</comment>
<comment type="subcellular location">
    <subcellularLocation>
        <location evidence="2">Cell membrane</location>
        <topology evidence="2">Multi-pass membrane protein</topology>
    </subcellularLocation>
</comment>
<gene>
    <name evidence="25" type="primary">cdsA</name>
    <name evidence="25" type="ORF">NBG4_70015</name>
</gene>
<keyword evidence="26" id="KW-1185">Reference proteome</keyword>
<feature type="transmembrane region" description="Helical" evidence="24">
    <location>
        <begin position="169"/>
        <end position="189"/>
    </location>
</feature>
<proteinExistence type="inferred from homology"/>
<dbReference type="GO" id="GO:0016024">
    <property type="term" value="P:CDP-diacylglycerol biosynthetic process"/>
    <property type="evidence" value="ECO:0007669"/>
    <property type="project" value="TreeGrafter"/>
</dbReference>
<dbReference type="PANTHER" id="PTHR46382:SF1">
    <property type="entry name" value="PHOSPHATIDATE CYTIDYLYLTRANSFERASE"/>
    <property type="match status" value="1"/>
</dbReference>
<dbReference type="GO" id="GO:0004605">
    <property type="term" value="F:phosphatidate cytidylyltransferase activity"/>
    <property type="evidence" value="ECO:0007669"/>
    <property type="project" value="UniProtKB-EC"/>
</dbReference>
<evidence type="ECO:0000256" key="9">
    <source>
        <dbReference type="ARBA" id="ARBA00022516"/>
    </source>
</evidence>
<evidence type="ECO:0000256" key="6">
    <source>
        <dbReference type="ARBA" id="ARBA00012487"/>
    </source>
</evidence>
<comment type="similarity">
    <text evidence="5">Belongs to the CDS family.</text>
</comment>
<dbReference type="AlphaFoldDB" id="A0A2U3QK44"/>
<keyword evidence="16" id="KW-0594">Phospholipid biosynthesis</keyword>
<protein>
    <recommendedName>
        <fullName evidence="7">Phosphatidate cytidylyltransferase</fullName>
        <ecNumber evidence="6">2.7.7.41</ecNumber>
    </recommendedName>
    <alternativeName>
        <fullName evidence="20">CDP-DAG synthase</fullName>
    </alternativeName>
    <alternativeName>
        <fullName evidence="22">CDP-DG synthase</fullName>
    </alternativeName>
    <alternativeName>
        <fullName evidence="18">CDP-diacylglycerol synthase</fullName>
    </alternativeName>
    <alternativeName>
        <fullName evidence="21">CDP-diglyceride pyrophosphorylase</fullName>
    </alternativeName>
    <alternativeName>
        <fullName evidence="23">CDP-diglyceride synthase</fullName>
    </alternativeName>
    <alternativeName>
        <fullName evidence="19">CTP:phosphatidate cytidylyltransferase</fullName>
    </alternativeName>
</protein>
<evidence type="ECO:0000256" key="1">
    <source>
        <dbReference type="ARBA" id="ARBA00001698"/>
    </source>
</evidence>
<keyword evidence="13 24" id="KW-1133">Transmembrane helix</keyword>
<evidence type="ECO:0000256" key="3">
    <source>
        <dbReference type="ARBA" id="ARBA00005119"/>
    </source>
</evidence>
<feature type="transmembrane region" description="Helical" evidence="24">
    <location>
        <begin position="104"/>
        <end position="124"/>
    </location>
</feature>